<organism evidence="6 7">
    <name type="scientific">Pectobacterium aroidearum</name>
    <dbReference type="NCBI Taxonomy" id="1201031"/>
    <lineage>
        <taxon>Bacteria</taxon>
        <taxon>Pseudomonadati</taxon>
        <taxon>Pseudomonadota</taxon>
        <taxon>Gammaproteobacteria</taxon>
        <taxon>Enterobacterales</taxon>
        <taxon>Pectobacteriaceae</taxon>
        <taxon>Pectobacterium</taxon>
    </lineage>
</organism>
<dbReference type="GO" id="GO:0005886">
    <property type="term" value="C:plasma membrane"/>
    <property type="evidence" value="ECO:0007669"/>
    <property type="project" value="TreeGrafter"/>
</dbReference>
<dbReference type="EC" id="2.7.7.65" evidence="2"/>
<dbReference type="InterPro" id="IPR029787">
    <property type="entry name" value="Nucleotide_cyclase"/>
</dbReference>
<dbReference type="PANTHER" id="PTHR45138">
    <property type="entry name" value="REGULATORY COMPONENTS OF SENSORY TRANSDUCTION SYSTEM"/>
    <property type="match status" value="1"/>
</dbReference>
<keyword evidence="4" id="KW-0472">Membrane</keyword>
<evidence type="ECO:0000259" key="5">
    <source>
        <dbReference type="PROSITE" id="PS50887"/>
    </source>
</evidence>
<dbReference type="PROSITE" id="PS50887">
    <property type="entry name" value="GGDEF"/>
    <property type="match status" value="1"/>
</dbReference>
<sequence>MPFKEYDHDFIDRNKKASSSVRLALLLSALVIIFNLVFFKHRDFQEQLHNNPGSYTDSIALVFLFFILSCTSKISLNHTSALSIRLGLHVWICSATFDLMDEFIYQPKLVGYYVEDMLRIIGMFGVGFGVYTLIQQINNKYVEARIQSFSDELTQLPNRRFFINELKKLEAKTPYLFIIDIDNFKVINDKYGHTKGDEVLSKFGHILSRFDNSEVVATRIGGEEFAIILYAGTQDRAEKLAREVLKNANKIIIKNMHHLSVSIGAGKKQPQEPTEHFMKRVDIALYQAKNTGKGKVEWALEPKEKPQAPA</sequence>
<protein>
    <recommendedName>
        <fullName evidence="2">diguanylate cyclase</fullName>
        <ecNumber evidence="2">2.7.7.65</ecNumber>
    </recommendedName>
</protein>
<accession>A0AAW3SZF4</accession>
<dbReference type="SMART" id="SM00267">
    <property type="entry name" value="GGDEF"/>
    <property type="match status" value="1"/>
</dbReference>
<feature type="transmembrane region" description="Helical" evidence="4">
    <location>
        <begin position="21"/>
        <end position="39"/>
    </location>
</feature>
<keyword evidence="4" id="KW-0812">Transmembrane</keyword>
<dbReference type="PANTHER" id="PTHR45138:SF9">
    <property type="entry name" value="DIGUANYLATE CYCLASE DGCM-RELATED"/>
    <property type="match status" value="1"/>
</dbReference>
<evidence type="ECO:0000313" key="7">
    <source>
        <dbReference type="Proteomes" id="UP000557749"/>
    </source>
</evidence>
<dbReference type="InterPro" id="IPR050469">
    <property type="entry name" value="Diguanylate_Cyclase"/>
</dbReference>
<dbReference type="RefSeq" id="WP_181845639.1">
    <property type="nucleotide sequence ID" value="NZ_CP109770.1"/>
</dbReference>
<comment type="pathway">
    <text evidence="1">Purine metabolism; 3',5'-cyclic di-GMP biosynthesis.</text>
</comment>
<proteinExistence type="predicted"/>
<dbReference type="Pfam" id="PF00990">
    <property type="entry name" value="GGDEF"/>
    <property type="match status" value="1"/>
</dbReference>
<dbReference type="InterPro" id="IPR043128">
    <property type="entry name" value="Rev_trsase/Diguanyl_cyclase"/>
</dbReference>
<evidence type="ECO:0000256" key="1">
    <source>
        <dbReference type="ARBA" id="ARBA00004665"/>
    </source>
</evidence>
<dbReference type="GO" id="GO:0043709">
    <property type="term" value="P:cell adhesion involved in single-species biofilm formation"/>
    <property type="evidence" value="ECO:0007669"/>
    <property type="project" value="TreeGrafter"/>
</dbReference>
<comment type="caution">
    <text evidence="6">The sequence shown here is derived from an EMBL/GenBank/DDBJ whole genome shotgun (WGS) entry which is preliminary data.</text>
</comment>
<dbReference type="EMBL" id="JACERJ010000009">
    <property type="protein sequence ID" value="MBA5205130.1"/>
    <property type="molecule type" value="Genomic_DNA"/>
</dbReference>
<feature type="transmembrane region" description="Helical" evidence="4">
    <location>
        <begin position="59"/>
        <end position="76"/>
    </location>
</feature>
<feature type="domain" description="GGDEF" evidence="5">
    <location>
        <begin position="172"/>
        <end position="301"/>
    </location>
</feature>
<feature type="transmembrane region" description="Helical" evidence="4">
    <location>
        <begin position="117"/>
        <end position="134"/>
    </location>
</feature>
<dbReference type="AlphaFoldDB" id="A0AAW3SZF4"/>
<dbReference type="SUPFAM" id="SSF55073">
    <property type="entry name" value="Nucleotide cyclase"/>
    <property type="match status" value="1"/>
</dbReference>
<dbReference type="InterPro" id="IPR000160">
    <property type="entry name" value="GGDEF_dom"/>
</dbReference>
<keyword evidence="4" id="KW-1133">Transmembrane helix</keyword>
<dbReference type="GO" id="GO:0052621">
    <property type="term" value="F:diguanylate cyclase activity"/>
    <property type="evidence" value="ECO:0007669"/>
    <property type="project" value="UniProtKB-EC"/>
</dbReference>
<comment type="catalytic activity">
    <reaction evidence="3">
        <text>2 GTP = 3',3'-c-di-GMP + 2 diphosphate</text>
        <dbReference type="Rhea" id="RHEA:24898"/>
        <dbReference type="ChEBI" id="CHEBI:33019"/>
        <dbReference type="ChEBI" id="CHEBI:37565"/>
        <dbReference type="ChEBI" id="CHEBI:58805"/>
        <dbReference type="EC" id="2.7.7.65"/>
    </reaction>
</comment>
<dbReference type="CDD" id="cd01949">
    <property type="entry name" value="GGDEF"/>
    <property type="match status" value="1"/>
</dbReference>
<reference evidence="6 7" key="1">
    <citation type="submission" date="2020-07" db="EMBL/GenBank/DDBJ databases">
        <title>Characterization of Pectobacterium aroidearum strains causing soft rot on Amorphophallus konjac.</title>
        <authorList>
            <person name="Xie H."/>
        </authorList>
    </citation>
    <scope>NUCLEOTIDE SEQUENCE [LARGE SCALE GENOMIC DNA]</scope>
    <source>
        <strain evidence="6 7">MY7</strain>
    </source>
</reference>
<dbReference type="NCBIfam" id="TIGR00254">
    <property type="entry name" value="GGDEF"/>
    <property type="match status" value="1"/>
</dbReference>
<dbReference type="Gene3D" id="3.30.70.270">
    <property type="match status" value="1"/>
</dbReference>
<evidence type="ECO:0000313" key="6">
    <source>
        <dbReference type="EMBL" id="MBA5205130.1"/>
    </source>
</evidence>
<evidence type="ECO:0000256" key="4">
    <source>
        <dbReference type="SAM" id="Phobius"/>
    </source>
</evidence>
<evidence type="ECO:0000256" key="3">
    <source>
        <dbReference type="ARBA" id="ARBA00034247"/>
    </source>
</evidence>
<name>A0AAW3SZF4_9GAMM</name>
<dbReference type="Proteomes" id="UP000557749">
    <property type="component" value="Unassembled WGS sequence"/>
</dbReference>
<evidence type="ECO:0000256" key="2">
    <source>
        <dbReference type="ARBA" id="ARBA00012528"/>
    </source>
</evidence>
<gene>
    <name evidence="6" type="ORF">H2Y57_15760</name>
</gene>
<dbReference type="GO" id="GO:1902201">
    <property type="term" value="P:negative regulation of bacterial-type flagellum-dependent cell motility"/>
    <property type="evidence" value="ECO:0007669"/>
    <property type="project" value="TreeGrafter"/>
</dbReference>